<keyword evidence="1 3" id="KW-0479">Metal-binding</keyword>
<feature type="region of interest" description="Disordered" evidence="5">
    <location>
        <begin position="173"/>
        <end position="222"/>
    </location>
</feature>
<dbReference type="InterPro" id="IPR002110">
    <property type="entry name" value="Ankyrin_rpt"/>
</dbReference>
<proteinExistence type="predicted"/>
<dbReference type="InterPro" id="IPR001841">
    <property type="entry name" value="Znf_RING"/>
</dbReference>
<dbReference type="GO" id="GO:0016567">
    <property type="term" value="P:protein ubiquitination"/>
    <property type="evidence" value="ECO:0007669"/>
    <property type="project" value="TreeGrafter"/>
</dbReference>
<dbReference type="SMART" id="SM00248">
    <property type="entry name" value="ANK"/>
    <property type="match status" value="6"/>
</dbReference>
<comment type="caution">
    <text evidence="7">The sequence shown here is derived from an EMBL/GenBank/DDBJ whole genome shotgun (WGS) entry which is preliminary data.</text>
</comment>
<dbReference type="Gene3D" id="3.30.40.10">
    <property type="entry name" value="Zinc/RING finger domain, C3HC4 (zinc finger)"/>
    <property type="match status" value="2"/>
</dbReference>
<evidence type="ECO:0000256" key="4">
    <source>
        <dbReference type="SAM" id="Coils"/>
    </source>
</evidence>
<keyword evidence="2" id="KW-0862">Zinc</keyword>
<feature type="domain" description="RING-type" evidence="6">
    <location>
        <begin position="754"/>
        <end position="787"/>
    </location>
</feature>
<evidence type="ECO:0000259" key="6">
    <source>
        <dbReference type="PROSITE" id="PS50089"/>
    </source>
</evidence>
<feature type="domain" description="RING-type" evidence="6">
    <location>
        <begin position="646"/>
        <end position="684"/>
    </location>
</feature>
<dbReference type="Pfam" id="PF12796">
    <property type="entry name" value="Ank_2"/>
    <property type="match status" value="1"/>
</dbReference>
<dbReference type="GO" id="GO:0005737">
    <property type="term" value="C:cytoplasm"/>
    <property type="evidence" value="ECO:0007669"/>
    <property type="project" value="TreeGrafter"/>
</dbReference>
<evidence type="ECO:0000313" key="7">
    <source>
        <dbReference type="EMBL" id="GMT18609.1"/>
    </source>
</evidence>
<keyword evidence="1 3" id="KW-0863">Zinc-finger</keyword>
<dbReference type="PROSITE" id="PS50089">
    <property type="entry name" value="ZF_RING_2"/>
    <property type="match status" value="2"/>
</dbReference>
<gene>
    <name evidence="7" type="ORF">PFISCL1PPCAC_9906</name>
</gene>
<feature type="compositionally biased region" description="Low complexity" evidence="5">
    <location>
        <begin position="199"/>
        <end position="209"/>
    </location>
</feature>
<sequence>PSPPRIGEVFVGQRAVVVDLTPVHFERMHVYSNLLWTPDKINTVGRVGLVILIDDMTESAIVRFYASEMAERPYLKYWDATQEHTLPLKSLLRVDDLYFQINDKIILVPLNAPRKEVSLDVTYSVKTVDYPNQTYTLQACMRQTRVTHSKTETPSETLLPVYLGGALTHLQQETEHSGGGGGGQRQNHRGRNRGGGGYRNQHQNQQQQQIHRPFNGASTDDPRRILYEPKQENANRVERAELIEAIQRWTSTGCKMDFITVIREKPELINRPIGSILPIQEAAILGNLDAMVMLICLGADRMTLDASKNTLLHLAAMHGRTKVVESLLNFIPGEINSVNLDGETPLHVAARHSKNSAVAFDRLLSAQSIKLNITTLEGDTVMHTVVKLPESDTKQAMVSRLLMYSRGHVNLNQMNITGFNPLHLACLMGMTKTVEVILCNRPQLNQVVCKSGLLPIHLTAYYGKSKTIAVFIENHPEMVHTLVPATGQSCLHLSVSQWESVVDKDLDRIATIQALVSGGLNVNSRDRRGETALHILVKEMVRNREAYDSLDLPSICASLGKDLKMSELATKVRPHWELAALFMLASNGSDPRILNEEGLRALDIIPDLVSMVFSSQVARGGYGRPRSLLPMTSSSAEKFDMKEVTMCTFDCNDSPADVEFIPCGHRVICQSCVKGTSLRRCPLCYKPINNAKCTLDGSPIDICKKAAEERRAAELEEQKRRGEEAGRKAAEKKEEEVRELKARLEELEHSIQQCVICMDAVPSIAFLCGHRACADCSKSLIICHSCRKPIKERITLF</sequence>
<protein>
    <recommendedName>
        <fullName evidence="6">RING-type domain-containing protein</fullName>
    </recommendedName>
</protein>
<dbReference type="SMART" id="SM00184">
    <property type="entry name" value="RING"/>
    <property type="match status" value="2"/>
</dbReference>
<feature type="non-terminal residue" evidence="7">
    <location>
        <position position="1"/>
    </location>
</feature>
<dbReference type="Gene3D" id="1.25.40.20">
    <property type="entry name" value="Ankyrin repeat-containing domain"/>
    <property type="match status" value="1"/>
</dbReference>
<evidence type="ECO:0000256" key="1">
    <source>
        <dbReference type="ARBA" id="ARBA00022771"/>
    </source>
</evidence>
<dbReference type="EMBL" id="BTSY01000003">
    <property type="protein sequence ID" value="GMT18609.1"/>
    <property type="molecule type" value="Genomic_DNA"/>
</dbReference>
<keyword evidence="8" id="KW-1185">Reference proteome</keyword>
<dbReference type="PANTHER" id="PTHR24202:SF4">
    <property type="entry name" value="E3 UBIQUITIN-PROTEIN LIGASE MIB2-RELATED"/>
    <property type="match status" value="1"/>
</dbReference>
<accession>A0AAV5VLF8</accession>
<dbReference type="InterPro" id="IPR036770">
    <property type="entry name" value="Ankyrin_rpt-contain_sf"/>
</dbReference>
<evidence type="ECO:0000256" key="2">
    <source>
        <dbReference type="ARBA" id="ARBA00022833"/>
    </source>
</evidence>
<dbReference type="SUPFAM" id="SSF48403">
    <property type="entry name" value="Ankyrin repeat"/>
    <property type="match status" value="1"/>
</dbReference>
<evidence type="ECO:0000256" key="3">
    <source>
        <dbReference type="PROSITE-ProRule" id="PRU00175"/>
    </source>
</evidence>
<evidence type="ECO:0000313" key="8">
    <source>
        <dbReference type="Proteomes" id="UP001432322"/>
    </source>
</evidence>
<keyword evidence="4" id="KW-0175">Coiled coil</keyword>
<dbReference type="Pfam" id="PF13920">
    <property type="entry name" value="zf-C3HC4_3"/>
    <property type="match status" value="2"/>
</dbReference>
<name>A0AAV5VLF8_9BILA</name>
<organism evidence="7 8">
    <name type="scientific">Pristionchus fissidentatus</name>
    <dbReference type="NCBI Taxonomy" id="1538716"/>
    <lineage>
        <taxon>Eukaryota</taxon>
        <taxon>Metazoa</taxon>
        <taxon>Ecdysozoa</taxon>
        <taxon>Nematoda</taxon>
        <taxon>Chromadorea</taxon>
        <taxon>Rhabditida</taxon>
        <taxon>Rhabditina</taxon>
        <taxon>Diplogasteromorpha</taxon>
        <taxon>Diplogasteroidea</taxon>
        <taxon>Neodiplogasteridae</taxon>
        <taxon>Pristionchus</taxon>
    </lineage>
</organism>
<dbReference type="PANTHER" id="PTHR24202">
    <property type="entry name" value="E3 UBIQUITIN-PROTEIN LIGASE MIB2"/>
    <property type="match status" value="1"/>
</dbReference>
<dbReference type="GO" id="GO:0008270">
    <property type="term" value="F:zinc ion binding"/>
    <property type="evidence" value="ECO:0007669"/>
    <property type="project" value="UniProtKB-KW"/>
</dbReference>
<dbReference type="InterPro" id="IPR013083">
    <property type="entry name" value="Znf_RING/FYVE/PHD"/>
</dbReference>
<reference evidence="7" key="1">
    <citation type="submission" date="2023-10" db="EMBL/GenBank/DDBJ databases">
        <title>Genome assembly of Pristionchus species.</title>
        <authorList>
            <person name="Yoshida K."/>
            <person name="Sommer R.J."/>
        </authorList>
    </citation>
    <scope>NUCLEOTIDE SEQUENCE</scope>
    <source>
        <strain evidence="7">RS5133</strain>
    </source>
</reference>
<dbReference type="Proteomes" id="UP001432322">
    <property type="component" value="Unassembled WGS sequence"/>
</dbReference>
<feature type="coiled-coil region" evidence="4">
    <location>
        <begin position="705"/>
        <end position="750"/>
    </location>
</feature>
<dbReference type="AlphaFoldDB" id="A0AAV5VLF8"/>
<dbReference type="CDD" id="cd16520">
    <property type="entry name" value="RING-HC_MIBs-like"/>
    <property type="match status" value="1"/>
</dbReference>
<evidence type="ECO:0000256" key="5">
    <source>
        <dbReference type="SAM" id="MobiDB-lite"/>
    </source>
</evidence>